<sequence length="366" mass="40352">MILTSSGWPDFQLLAAAPILIWRAGSDGLCDWFNPSWLAYTGRTLEQELGNGWTEGLHPDDFDRCLAVYLDAFARRAAFKMEYRIMRASGRYGWIVDYGIPTRDDRHVFLGYVGYCFDITDRREAEAKLDASCRDLARSNGDLEEFAYAVSHDLREPVRMMTSYATLLLRRHGERLDPEGREFLGFIHDGAQRMDAMIRDLLAYSRVERQGDPMRPFALGEALGLALSNLAEAARDSGATIEAGLDRAPAVRGDPQQIARLFQNLIANAIKYCAPGVAPRIRIAVEAADDEGRVAVTVADNGIGIPEDSREAVFKLFHRLNGLADRDGTGVGLSIARKIVERHGGTIAVTPAEGGGSVFRFTLPAA</sequence>
<dbReference type="InterPro" id="IPR000700">
    <property type="entry name" value="PAS-assoc_C"/>
</dbReference>
<evidence type="ECO:0000256" key="5">
    <source>
        <dbReference type="ARBA" id="ARBA00022777"/>
    </source>
</evidence>
<dbReference type="Pfam" id="PF02518">
    <property type="entry name" value="HATPase_c"/>
    <property type="match status" value="1"/>
</dbReference>
<dbReference type="EMBL" id="JBHUIY010000018">
    <property type="protein sequence ID" value="MFD2234212.1"/>
    <property type="molecule type" value="Genomic_DNA"/>
</dbReference>
<dbReference type="Gene3D" id="3.30.450.20">
    <property type="entry name" value="PAS domain"/>
    <property type="match status" value="1"/>
</dbReference>
<keyword evidence="3" id="KW-0597">Phosphoprotein</keyword>
<dbReference type="InterPro" id="IPR003661">
    <property type="entry name" value="HisK_dim/P_dom"/>
</dbReference>
<dbReference type="SMART" id="SM00387">
    <property type="entry name" value="HATPase_c"/>
    <property type="match status" value="1"/>
</dbReference>
<evidence type="ECO:0000313" key="9">
    <source>
        <dbReference type="Proteomes" id="UP001597296"/>
    </source>
</evidence>
<keyword evidence="8" id="KW-0067">ATP-binding</keyword>
<keyword evidence="8" id="KW-0547">Nucleotide-binding</keyword>
<dbReference type="InterPro" id="IPR005467">
    <property type="entry name" value="His_kinase_dom"/>
</dbReference>
<dbReference type="InterPro" id="IPR000014">
    <property type="entry name" value="PAS"/>
</dbReference>
<comment type="catalytic activity">
    <reaction evidence="1">
        <text>ATP + protein L-histidine = ADP + protein N-phospho-L-histidine.</text>
        <dbReference type="EC" id="2.7.13.3"/>
    </reaction>
</comment>
<dbReference type="InterPro" id="IPR052162">
    <property type="entry name" value="Sensor_kinase/Photoreceptor"/>
</dbReference>
<dbReference type="InterPro" id="IPR036890">
    <property type="entry name" value="HATPase_C_sf"/>
</dbReference>
<keyword evidence="9" id="KW-1185">Reference proteome</keyword>
<dbReference type="InterPro" id="IPR035965">
    <property type="entry name" value="PAS-like_dom_sf"/>
</dbReference>
<keyword evidence="5" id="KW-0418">Kinase</keyword>
<dbReference type="PANTHER" id="PTHR43304">
    <property type="entry name" value="PHYTOCHROME-LIKE PROTEIN CPH1"/>
    <property type="match status" value="1"/>
</dbReference>
<dbReference type="SMART" id="SM00091">
    <property type="entry name" value="PAS"/>
    <property type="match status" value="1"/>
</dbReference>
<dbReference type="SUPFAM" id="SSF55785">
    <property type="entry name" value="PYP-like sensor domain (PAS domain)"/>
    <property type="match status" value="1"/>
</dbReference>
<feature type="domain" description="PAC" evidence="7">
    <location>
        <begin position="79"/>
        <end position="131"/>
    </location>
</feature>
<dbReference type="Proteomes" id="UP001597296">
    <property type="component" value="Unassembled WGS sequence"/>
</dbReference>
<dbReference type="SMART" id="SM00388">
    <property type="entry name" value="HisKA"/>
    <property type="match status" value="1"/>
</dbReference>
<dbReference type="RefSeq" id="WP_377316206.1">
    <property type="nucleotide sequence ID" value="NZ_JBHUIY010000018.1"/>
</dbReference>
<organism evidence="8 9">
    <name type="scientific">Phaeospirillum tilakii</name>
    <dbReference type="NCBI Taxonomy" id="741673"/>
    <lineage>
        <taxon>Bacteria</taxon>
        <taxon>Pseudomonadati</taxon>
        <taxon>Pseudomonadota</taxon>
        <taxon>Alphaproteobacteria</taxon>
        <taxon>Rhodospirillales</taxon>
        <taxon>Rhodospirillaceae</taxon>
        <taxon>Phaeospirillum</taxon>
    </lineage>
</organism>
<evidence type="ECO:0000256" key="1">
    <source>
        <dbReference type="ARBA" id="ARBA00000085"/>
    </source>
</evidence>
<evidence type="ECO:0000256" key="3">
    <source>
        <dbReference type="ARBA" id="ARBA00022553"/>
    </source>
</evidence>
<dbReference type="SMART" id="SM00086">
    <property type="entry name" value="PAC"/>
    <property type="match status" value="1"/>
</dbReference>
<evidence type="ECO:0000256" key="4">
    <source>
        <dbReference type="ARBA" id="ARBA00022679"/>
    </source>
</evidence>
<dbReference type="SUPFAM" id="SSF47384">
    <property type="entry name" value="Homodimeric domain of signal transducing histidine kinase"/>
    <property type="match status" value="1"/>
</dbReference>
<dbReference type="InterPro" id="IPR004358">
    <property type="entry name" value="Sig_transdc_His_kin-like_C"/>
</dbReference>
<dbReference type="PRINTS" id="PR00344">
    <property type="entry name" value="BCTRLSENSOR"/>
</dbReference>
<dbReference type="PROSITE" id="PS50113">
    <property type="entry name" value="PAC"/>
    <property type="match status" value="1"/>
</dbReference>
<evidence type="ECO:0000313" key="8">
    <source>
        <dbReference type="EMBL" id="MFD2234212.1"/>
    </source>
</evidence>
<name>A0ABW5CDZ2_9PROT</name>
<evidence type="ECO:0000259" key="6">
    <source>
        <dbReference type="PROSITE" id="PS50109"/>
    </source>
</evidence>
<dbReference type="Pfam" id="PF00512">
    <property type="entry name" value="HisKA"/>
    <property type="match status" value="1"/>
</dbReference>
<dbReference type="Gene3D" id="1.10.287.130">
    <property type="match status" value="1"/>
</dbReference>
<dbReference type="EC" id="2.7.13.3" evidence="2"/>
<dbReference type="CDD" id="cd00082">
    <property type="entry name" value="HisKA"/>
    <property type="match status" value="1"/>
</dbReference>
<feature type="domain" description="Histidine kinase" evidence="6">
    <location>
        <begin position="149"/>
        <end position="366"/>
    </location>
</feature>
<dbReference type="InterPro" id="IPR036097">
    <property type="entry name" value="HisK_dim/P_sf"/>
</dbReference>
<proteinExistence type="predicted"/>
<dbReference type="Pfam" id="PF08447">
    <property type="entry name" value="PAS_3"/>
    <property type="match status" value="1"/>
</dbReference>
<reference evidence="9" key="1">
    <citation type="journal article" date="2019" name="Int. J. Syst. Evol. Microbiol.">
        <title>The Global Catalogue of Microorganisms (GCM) 10K type strain sequencing project: providing services to taxonomists for standard genome sequencing and annotation.</title>
        <authorList>
            <consortium name="The Broad Institute Genomics Platform"/>
            <consortium name="The Broad Institute Genome Sequencing Center for Infectious Disease"/>
            <person name="Wu L."/>
            <person name="Ma J."/>
        </authorList>
    </citation>
    <scope>NUCLEOTIDE SEQUENCE [LARGE SCALE GENOMIC DNA]</scope>
    <source>
        <strain evidence="9">KCTC 15012</strain>
    </source>
</reference>
<comment type="caution">
    <text evidence="8">The sequence shown here is derived from an EMBL/GenBank/DDBJ whole genome shotgun (WGS) entry which is preliminary data.</text>
</comment>
<dbReference type="NCBIfam" id="TIGR00229">
    <property type="entry name" value="sensory_box"/>
    <property type="match status" value="1"/>
</dbReference>
<dbReference type="CDD" id="cd00130">
    <property type="entry name" value="PAS"/>
    <property type="match status" value="1"/>
</dbReference>
<protein>
    <recommendedName>
        <fullName evidence="2">histidine kinase</fullName>
        <ecNumber evidence="2">2.7.13.3</ecNumber>
    </recommendedName>
</protein>
<accession>A0ABW5CDZ2</accession>
<dbReference type="PROSITE" id="PS50109">
    <property type="entry name" value="HIS_KIN"/>
    <property type="match status" value="1"/>
</dbReference>
<dbReference type="CDD" id="cd00075">
    <property type="entry name" value="HATPase"/>
    <property type="match status" value="1"/>
</dbReference>
<evidence type="ECO:0000256" key="2">
    <source>
        <dbReference type="ARBA" id="ARBA00012438"/>
    </source>
</evidence>
<keyword evidence="4" id="KW-0808">Transferase</keyword>
<evidence type="ECO:0000259" key="7">
    <source>
        <dbReference type="PROSITE" id="PS50113"/>
    </source>
</evidence>
<dbReference type="InterPro" id="IPR013655">
    <property type="entry name" value="PAS_fold_3"/>
</dbReference>
<dbReference type="Gene3D" id="3.30.565.10">
    <property type="entry name" value="Histidine kinase-like ATPase, C-terminal domain"/>
    <property type="match status" value="1"/>
</dbReference>
<dbReference type="GO" id="GO:0005524">
    <property type="term" value="F:ATP binding"/>
    <property type="evidence" value="ECO:0007669"/>
    <property type="project" value="UniProtKB-KW"/>
</dbReference>
<dbReference type="InterPro" id="IPR003594">
    <property type="entry name" value="HATPase_dom"/>
</dbReference>
<gene>
    <name evidence="8" type="ORF">ACFSNB_10375</name>
</gene>
<dbReference type="InterPro" id="IPR001610">
    <property type="entry name" value="PAC"/>
</dbReference>
<dbReference type="PANTHER" id="PTHR43304:SF1">
    <property type="entry name" value="PAC DOMAIN-CONTAINING PROTEIN"/>
    <property type="match status" value="1"/>
</dbReference>
<dbReference type="SUPFAM" id="SSF55874">
    <property type="entry name" value="ATPase domain of HSP90 chaperone/DNA topoisomerase II/histidine kinase"/>
    <property type="match status" value="1"/>
</dbReference>